<organism evidence="2">
    <name type="scientific">marine sediment metagenome</name>
    <dbReference type="NCBI Taxonomy" id="412755"/>
    <lineage>
        <taxon>unclassified sequences</taxon>
        <taxon>metagenomes</taxon>
        <taxon>ecological metagenomes</taxon>
    </lineage>
</organism>
<protein>
    <submittedName>
        <fullName evidence="2">Uncharacterized protein</fullName>
    </submittedName>
</protein>
<dbReference type="AlphaFoldDB" id="A0A0F9HRD4"/>
<keyword evidence="1" id="KW-0812">Transmembrane</keyword>
<evidence type="ECO:0000313" key="2">
    <source>
        <dbReference type="EMBL" id="KKM17916.1"/>
    </source>
</evidence>
<proteinExistence type="predicted"/>
<reference evidence="2" key="1">
    <citation type="journal article" date="2015" name="Nature">
        <title>Complex archaea that bridge the gap between prokaryotes and eukaryotes.</title>
        <authorList>
            <person name="Spang A."/>
            <person name="Saw J.H."/>
            <person name="Jorgensen S.L."/>
            <person name="Zaremba-Niedzwiedzka K."/>
            <person name="Martijn J."/>
            <person name="Lind A.E."/>
            <person name="van Eijk R."/>
            <person name="Schleper C."/>
            <person name="Guy L."/>
            <person name="Ettema T.J."/>
        </authorList>
    </citation>
    <scope>NUCLEOTIDE SEQUENCE</scope>
</reference>
<comment type="caution">
    <text evidence="2">The sequence shown here is derived from an EMBL/GenBank/DDBJ whole genome shotgun (WGS) entry which is preliminary data.</text>
</comment>
<keyword evidence="1" id="KW-1133">Transmembrane helix</keyword>
<evidence type="ECO:0000256" key="1">
    <source>
        <dbReference type="SAM" id="Phobius"/>
    </source>
</evidence>
<keyword evidence="1" id="KW-0472">Membrane</keyword>
<accession>A0A0F9HRD4</accession>
<name>A0A0F9HRD4_9ZZZZ</name>
<feature type="transmembrane region" description="Helical" evidence="1">
    <location>
        <begin position="14"/>
        <end position="36"/>
    </location>
</feature>
<gene>
    <name evidence="2" type="ORF">LCGC14_1671000</name>
</gene>
<sequence length="97" mass="11314">MRFGFMVEKLEDNWHFIMFGLFLLLVVGMIVLVSVLSEMDQEVRDVACEELGYENYFYNDGESYCGKKDKYQKVIVNSKGIINPDVKMYKAHLGDEE</sequence>
<dbReference type="EMBL" id="LAZR01014341">
    <property type="protein sequence ID" value="KKM17916.1"/>
    <property type="molecule type" value="Genomic_DNA"/>
</dbReference>